<dbReference type="Proteomes" id="UP000275652">
    <property type="component" value="Unassembled WGS sequence"/>
</dbReference>
<proteinExistence type="predicted"/>
<evidence type="ECO:0000313" key="2">
    <source>
        <dbReference type="EMBL" id="RLO02111.1"/>
    </source>
</evidence>
<evidence type="ECO:0000313" key="3">
    <source>
        <dbReference type="Proteomes" id="UP000275652"/>
    </source>
</evidence>
<organism evidence="2 3">
    <name type="scientific">Aphanomyces astaci</name>
    <name type="common">Crayfish plague agent</name>
    <dbReference type="NCBI Taxonomy" id="112090"/>
    <lineage>
        <taxon>Eukaryota</taxon>
        <taxon>Sar</taxon>
        <taxon>Stramenopiles</taxon>
        <taxon>Oomycota</taxon>
        <taxon>Saprolegniomycetes</taxon>
        <taxon>Saprolegniales</taxon>
        <taxon>Verrucalvaceae</taxon>
        <taxon>Aphanomyces</taxon>
    </lineage>
</organism>
<feature type="non-terminal residue" evidence="2">
    <location>
        <position position="1"/>
    </location>
</feature>
<dbReference type="AlphaFoldDB" id="A0A9X8H676"/>
<gene>
    <name evidence="2" type="ORF">DYB28_014751</name>
</gene>
<evidence type="ECO:0000256" key="1">
    <source>
        <dbReference type="SAM" id="MobiDB-lite"/>
    </source>
</evidence>
<sequence>YHLTDDRASFTLPLRDLELTRLPSAIWRIRRRTLSSRRHYLDLAIGGHHIESTLATPDGRPQNPESLSPGVVDSNNPLEPLDVETTYLRAPTVELPFLSLNDDELLSM</sequence>
<dbReference type="EMBL" id="QUTI01034447">
    <property type="protein sequence ID" value="RLO02111.1"/>
    <property type="molecule type" value="Genomic_DNA"/>
</dbReference>
<protein>
    <submittedName>
        <fullName evidence="2">Uncharacterized protein</fullName>
    </submittedName>
</protein>
<name>A0A9X8H676_APHAT</name>
<reference evidence="2 3" key="1">
    <citation type="journal article" date="2018" name="J. Invertebr. Pathol.">
        <title>New genotyping method for the causative agent of crayfish plague (Aphanomyces astaci) based on whole genome data.</title>
        <authorList>
            <person name="Minardi D."/>
            <person name="Studholme D.J."/>
            <person name="van der Giezen M."/>
            <person name="Pretto T."/>
            <person name="Oidtmann B."/>
        </authorList>
    </citation>
    <scope>NUCLEOTIDE SEQUENCE [LARGE SCALE GENOMIC DNA]</scope>
    <source>
        <strain evidence="2 3">KB13</strain>
    </source>
</reference>
<accession>A0A9X8H676</accession>
<comment type="caution">
    <text evidence="2">The sequence shown here is derived from an EMBL/GenBank/DDBJ whole genome shotgun (WGS) entry which is preliminary data.</text>
</comment>
<feature type="region of interest" description="Disordered" evidence="1">
    <location>
        <begin position="51"/>
        <end position="79"/>
    </location>
</feature>